<dbReference type="AlphaFoldDB" id="A0A3B7RIE8"/>
<geneLocation type="plasmid" evidence="1 2">
    <name>unnamed1</name>
</geneLocation>
<keyword evidence="2" id="KW-1185">Reference proteome</keyword>
<dbReference type="EMBL" id="CP032318">
    <property type="protein sequence ID" value="AYA39036.1"/>
    <property type="molecule type" value="Genomic_DNA"/>
</dbReference>
<protein>
    <submittedName>
        <fullName evidence="1">Uncharacterized protein</fullName>
    </submittedName>
</protein>
<proteinExistence type="predicted"/>
<gene>
    <name evidence="1" type="ORF">D3Y59_17800</name>
</gene>
<evidence type="ECO:0000313" key="1">
    <source>
        <dbReference type="EMBL" id="AYA39036.1"/>
    </source>
</evidence>
<organism evidence="1 2">
    <name type="scientific">Hymenobacter oligotrophus</name>
    <dbReference type="NCBI Taxonomy" id="2319843"/>
    <lineage>
        <taxon>Bacteria</taxon>
        <taxon>Pseudomonadati</taxon>
        <taxon>Bacteroidota</taxon>
        <taxon>Cytophagia</taxon>
        <taxon>Cytophagales</taxon>
        <taxon>Hymenobacteraceae</taxon>
        <taxon>Hymenobacter</taxon>
    </lineage>
</organism>
<reference evidence="1 2" key="1">
    <citation type="submission" date="2018-09" db="EMBL/GenBank/DDBJ databases">
        <title>Hymenobacter medium sp. nov., isolated from R2A medium.</title>
        <authorList>
            <person name="Yingchao G."/>
        </authorList>
    </citation>
    <scope>NUCLEOTIDE SEQUENCE [LARGE SCALE GENOMIC DNA]</scope>
    <source>
        <strain evidence="2">sh-6</strain>
        <plasmid evidence="1 2">unnamed1</plasmid>
    </source>
</reference>
<evidence type="ECO:0000313" key="2">
    <source>
        <dbReference type="Proteomes" id="UP000262802"/>
    </source>
</evidence>
<dbReference type="Proteomes" id="UP000262802">
    <property type="component" value="Plasmid unnamed1"/>
</dbReference>
<accession>A0A3B7RIE8</accession>
<sequence length="65" mass="7700">MPIWTFFFVAFLPRFSVLYLLKAFSSDVINKFVGFFYLSSIYSICRGHKLLISRALYHQKDRDGK</sequence>
<keyword evidence="1" id="KW-0614">Plasmid</keyword>
<name>A0A3B7RIE8_9BACT</name>
<dbReference type="KEGG" id="hyh:D3Y59_17800"/>